<dbReference type="PANTHER" id="PTHR46497">
    <property type="entry name" value="THIOREDOXIN DOMAIN-CONTAINING PROTEIN 11"/>
    <property type="match status" value="1"/>
</dbReference>
<dbReference type="WBParaSite" id="ALUE_0000434001-mRNA-1">
    <property type="protein sequence ID" value="ALUE_0000434001-mRNA-1"/>
    <property type="gene ID" value="ALUE_0000434001"/>
</dbReference>
<protein>
    <submittedName>
        <fullName evidence="4">Thioredoxin domain-containing protein 11</fullName>
    </submittedName>
</protein>
<keyword evidence="1" id="KW-0175">Coiled coil</keyword>
<dbReference type="InterPro" id="IPR052792">
    <property type="entry name" value="Thioredoxin_dom-contain_11"/>
</dbReference>
<evidence type="ECO:0000256" key="1">
    <source>
        <dbReference type="SAM" id="Coils"/>
    </source>
</evidence>
<proteinExistence type="predicted"/>
<keyword evidence="2" id="KW-0812">Transmembrane</keyword>
<dbReference type="InterPro" id="IPR036249">
    <property type="entry name" value="Thioredoxin-like_sf"/>
</dbReference>
<feature type="transmembrane region" description="Helical" evidence="2">
    <location>
        <begin position="61"/>
        <end position="78"/>
    </location>
</feature>
<keyword evidence="3" id="KW-1185">Reference proteome</keyword>
<keyword evidence="2" id="KW-0472">Membrane</keyword>
<accession>A0A0M3HQG4</accession>
<evidence type="ECO:0000256" key="2">
    <source>
        <dbReference type="SAM" id="Phobius"/>
    </source>
</evidence>
<organism evidence="3 4">
    <name type="scientific">Ascaris lumbricoides</name>
    <name type="common">Giant roundworm</name>
    <dbReference type="NCBI Taxonomy" id="6252"/>
    <lineage>
        <taxon>Eukaryota</taxon>
        <taxon>Metazoa</taxon>
        <taxon>Ecdysozoa</taxon>
        <taxon>Nematoda</taxon>
        <taxon>Chromadorea</taxon>
        <taxon>Rhabditida</taxon>
        <taxon>Spirurina</taxon>
        <taxon>Ascaridomorpha</taxon>
        <taxon>Ascaridoidea</taxon>
        <taxon>Ascarididae</taxon>
        <taxon>Ascaris</taxon>
    </lineage>
</organism>
<evidence type="ECO:0000313" key="4">
    <source>
        <dbReference type="WBParaSite" id="ALUE_0000434001-mRNA-1"/>
    </source>
</evidence>
<reference evidence="4" key="1">
    <citation type="submission" date="2016-05" db="UniProtKB">
        <authorList>
            <consortium name="WormBaseParasite"/>
        </authorList>
    </citation>
    <scope>IDENTIFICATION</scope>
</reference>
<dbReference type="Gene3D" id="3.40.30.10">
    <property type="entry name" value="Glutaredoxin"/>
    <property type="match status" value="2"/>
</dbReference>
<evidence type="ECO:0000313" key="3">
    <source>
        <dbReference type="Proteomes" id="UP000036681"/>
    </source>
</evidence>
<dbReference type="PANTHER" id="PTHR46497:SF1">
    <property type="entry name" value="THIOREDOXIN DOMAIN-CONTAINING PROTEIN 11"/>
    <property type="match status" value="1"/>
</dbReference>
<dbReference type="SUPFAM" id="SSF52833">
    <property type="entry name" value="Thioredoxin-like"/>
    <property type="match status" value="2"/>
</dbReference>
<sequence>MMFYVEFADEQAQQAISEALEYLDHSQVRTTSRIAHSDEEKRSSLEVALDALSQRLTMRSFCGLVVLYALLMCFISFIRSDGRLARRPAPPPMPFFRWSARDYISDYYGGNGAHPSILLRHSEIVIAMYYAPWNLDSKLMRRAFERVARSFDSNDDVSFAAINCFAAQGQCRNTYRAHMFPLLMAYIGDVALMYNGELAADYIRRWILYIRNPIHRLIDEQSVKDFCSEYDDAVLAYFPIDSLLQRSWRYKEYLIASLTASQYEELVDRSGFAIVTDWWVANALNFSYEGHIQLFQYSKRVDYPLEKNYSGLLITEWLRDESVSSNTLHWLVPEANTMLKVDRLQTTLRTAPTLILFTPKEPLYPYKSDVSVLEQTIMEYYTCQEEEVNRVRELAENREGYRQRRKSFLQDKRLSCQATGESASQVSFCCAGTRKWLDPHCKQCRLERIYPRFTVCASWNPFRRTDERFPFFGSPLCREATASISVEELADVCCSLFDASQKGTVSKVSPIQRCNEYKLAAVKSDSVLSKGDVGGSPFDAPLFVGLSCMRNNSLRFSLRQKDYASSCSKPRLESLYSFIAVDTQHYGFLLEKLGISSTTQTSVIIADARNEQTLIMDHTFSRHALREFIHSFHNGSLLPHRLTEERLPQRFRRRGRAHSHTFSDENLVQATTARRFNADLLNASSSQDVVVLLSGGAWHGPSAAVFYIYHTVAHYFKPFEALLKFFIVDVSKNEIPWQFKMDRIPAVLFLPAKRRFESSRLPRSVPMTVPSLIAFVLTRCQPELRWRIALSSCSVVCVRRNAIALRVRAESLRNELSSLRQLIATLHLRGRHALLVDRVIQRRAAQLRVCRKVLDVVNSMSSPTNIRLFERAAELNRQSEMMRTLFEASIPLHILTSA</sequence>
<dbReference type="AlphaFoldDB" id="A0A0M3HQG4"/>
<name>A0A0M3HQG4_ASCLU</name>
<keyword evidence="2" id="KW-1133">Transmembrane helix</keyword>
<dbReference type="Proteomes" id="UP000036681">
    <property type="component" value="Unplaced"/>
</dbReference>
<feature type="coiled-coil region" evidence="1">
    <location>
        <begin position="802"/>
        <end position="829"/>
    </location>
</feature>